<evidence type="ECO:0000313" key="2">
    <source>
        <dbReference type="Proteomes" id="UP001157733"/>
    </source>
</evidence>
<dbReference type="Proteomes" id="UP001157733">
    <property type="component" value="Chromosome"/>
</dbReference>
<name>A0ABM9HB91_9BACT</name>
<gene>
    <name evidence="1" type="ORF">NSPWAT_0539</name>
</gene>
<proteinExistence type="predicted"/>
<organism evidence="1 2">
    <name type="scientific">Nitrospina watsonii</name>
    <dbReference type="NCBI Taxonomy" id="1323948"/>
    <lineage>
        <taxon>Bacteria</taxon>
        <taxon>Pseudomonadati</taxon>
        <taxon>Nitrospinota/Tectimicrobiota group</taxon>
        <taxon>Nitrospinota</taxon>
        <taxon>Nitrospinia</taxon>
        <taxon>Nitrospinales</taxon>
        <taxon>Nitrospinaceae</taxon>
        <taxon>Nitrospina</taxon>
    </lineage>
</organism>
<keyword evidence="2" id="KW-1185">Reference proteome</keyword>
<sequence length="81" mass="9267">MINKDGMKVTDNPKEVREELLRGTGAVMADGVAMYMENSNVRDKQIVVARSPEGDQPLTKKHYDPAVFDQAWLQFKEWKRG</sequence>
<dbReference type="RefSeq" id="WP_282010340.1">
    <property type="nucleotide sequence ID" value="NZ_OX336137.1"/>
</dbReference>
<evidence type="ECO:0000313" key="1">
    <source>
        <dbReference type="EMBL" id="CAI2717398.1"/>
    </source>
</evidence>
<accession>A0ABM9HB91</accession>
<protein>
    <submittedName>
        <fullName evidence="1">Uncharacterized protein</fullName>
    </submittedName>
</protein>
<reference evidence="1 2" key="1">
    <citation type="submission" date="2022-09" db="EMBL/GenBank/DDBJ databases">
        <authorList>
            <person name="Kop L."/>
        </authorList>
    </citation>
    <scope>NUCLEOTIDE SEQUENCE [LARGE SCALE GENOMIC DNA]</scope>
    <source>
        <strain evidence="1 2">347</strain>
    </source>
</reference>
<dbReference type="EMBL" id="OX336137">
    <property type="protein sequence ID" value="CAI2717398.1"/>
    <property type="molecule type" value="Genomic_DNA"/>
</dbReference>